<dbReference type="EMBL" id="BAAAGF010000002">
    <property type="protein sequence ID" value="GAA0742746.1"/>
    <property type="molecule type" value="Genomic_DNA"/>
</dbReference>
<protein>
    <recommendedName>
        <fullName evidence="5">Cytochrome c domain-containing protein</fullName>
    </recommendedName>
</protein>
<sequence>MIKTKPLLFIIAFATLTFCNSKKEDKSPEIQESIQRGSEVYNDFCMACHLPNGQGVPRTFPPLAKSDYLMNKRAESIKAIKYGQKGKITVNGVEYDNVMTPLGLSDQEVADVMNYITNSWGNTNNKMITEDEVSKIQP</sequence>
<evidence type="ECO:0000256" key="2">
    <source>
        <dbReference type="ARBA" id="ARBA00022723"/>
    </source>
</evidence>
<dbReference type="Proteomes" id="UP001500736">
    <property type="component" value="Unassembled WGS sequence"/>
</dbReference>
<dbReference type="SUPFAM" id="SSF46626">
    <property type="entry name" value="Cytochrome c"/>
    <property type="match status" value="1"/>
</dbReference>
<dbReference type="PROSITE" id="PS51007">
    <property type="entry name" value="CYTC"/>
    <property type="match status" value="1"/>
</dbReference>
<proteinExistence type="predicted"/>
<feature type="domain" description="Cytochrome c" evidence="5">
    <location>
        <begin position="32"/>
        <end position="120"/>
    </location>
</feature>
<dbReference type="PANTHER" id="PTHR35008:SF8">
    <property type="entry name" value="ALCOHOL DEHYDROGENASE CYTOCHROME C SUBUNIT"/>
    <property type="match status" value="1"/>
</dbReference>
<organism evidence="6 7">
    <name type="scientific">Gaetbulibacter jejuensis</name>
    <dbReference type="NCBI Taxonomy" id="584607"/>
    <lineage>
        <taxon>Bacteria</taxon>
        <taxon>Pseudomonadati</taxon>
        <taxon>Bacteroidota</taxon>
        <taxon>Flavobacteriia</taxon>
        <taxon>Flavobacteriales</taxon>
        <taxon>Flavobacteriaceae</taxon>
        <taxon>Gaetbulibacter</taxon>
    </lineage>
</organism>
<evidence type="ECO:0000256" key="1">
    <source>
        <dbReference type="ARBA" id="ARBA00022617"/>
    </source>
</evidence>
<dbReference type="Pfam" id="PF00034">
    <property type="entry name" value="Cytochrom_C"/>
    <property type="match status" value="1"/>
</dbReference>
<dbReference type="Gene3D" id="1.10.760.10">
    <property type="entry name" value="Cytochrome c-like domain"/>
    <property type="match status" value="1"/>
</dbReference>
<dbReference type="InterPro" id="IPR009056">
    <property type="entry name" value="Cyt_c-like_dom"/>
</dbReference>
<gene>
    <name evidence="6" type="ORF">GCM10009431_15120</name>
</gene>
<evidence type="ECO:0000313" key="6">
    <source>
        <dbReference type="EMBL" id="GAA0742746.1"/>
    </source>
</evidence>
<keyword evidence="7" id="KW-1185">Reference proteome</keyword>
<keyword evidence="2 4" id="KW-0479">Metal-binding</keyword>
<keyword evidence="3 4" id="KW-0408">Iron</keyword>
<evidence type="ECO:0000259" key="5">
    <source>
        <dbReference type="PROSITE" id="PS51007"/>
    </source>
</evidence>
<dbReference type="InterPro" id="IPR051459">
    <property type="entry name" value="Cytochrome_c-type_DH"/>
</dbReference>
<comment type="caution">
    <text evidence="6">The sequence shown here is derived from an EMBL/GenBank/DDBJ whole genome shotgun (WGS) entry which is preliminary data.</text>
</comment>
<name>A0ABN1JMI9_9FLAO</name>
<reference evidence="6 7" key="1">
    <citation type="journal article" date="2019" name="Int. J. Syst. Evol. Microbiol.">
        <title>The Global Catalogue of Microorganisms (GCM) 10K type strain sequencing project: providing services to taxonomists for standard genome sequencing and annotation.</title>
        <authorList>
            <consortium name="The Broad Institute Genomics Platform"/>
            <consortium name="The Broad Institute Genome Sequencing Center for Infectious Disease"/>
            <person name="Wu L."/>
            <person name="Ma J."/>
        </authorList>
    </citation>
    <scope>NUCLEOTIDE SEQUENCE [LARGE SCALE GENOMIC DNA]</scope>
    <source>
        <strain evidence="6 7">JCM 15976</strain>
    </source>
</reference>
<dbReference type="PANTHER" id="PTHR35008">
    <property type="entry name" value="BLL4482 PROTEIN-RELATED"/>
    <property type="match status" value="1"/>
</dbReference>
<evidence type="ECO:0000256" key="3">
    <source>
        <dbReference type="ARBA" id="ARBA00023004"/>
    </source>
</evidence>
<dbReference type="RefSeq" id="WP_262732669.1">
    <property type="nucleotide sequence ID" value="NZ_BAAAGF010000002.1"/>
</dbReference>
<dbReference type="InterPro" id="IPR036909">
    <property type="entry name" value="Cyt_c-like_dom_sf"/>
</dbReference>
<accession>A0ABN1JMI9</accession>
<evidence type="ECO:0000313" key="7">
    <source>
        <dbReference type="Proteomes" id="UP001500736"/>
    </source>
</evidence>
<keyword evidence="1 4" id="KW-0349">Heme</keyword>
<evidence type="ECO:0000256" key="4">
    <source>
        <dbReference type="PROSITE-ProRule" id="PRU00433"/>
    </source>
</evidence>